<dbReference type="Proteomes" id="UP001621418">
    <property type="component" value="Chromosome"/>
</dbReference>
<evidence type="ECO:0000256" key="3">
    <source>
        <dbReference type="ARBA" id="ARBA00022840"/>
    </source>
</evidence>
<dbReference type="Gene3D" id="3.40.50.620">
    <property type="entry name" value="HUPs"/>
    <property type="match status" value="2"/>
</dbReference>
<feature type="domain" description="UspA" evidence="5">
    <location>
        <begin position="7"/>
        <end position="146"/>
    </location>
</feature>
<evidence type="ECO:0000256" key="1">
    <source>
        <dbReference type="ARBA" id="ARBA00008791"/>
    </source>
</evidence>
<dbReference type="Pfam" id="PF00582">
    <property type="entry name" value="Usp"/>
    <property type="match status" value="2"/>
</dbReference>
<dbReference type="SUPFAM" id="SSF52402">
    <property type="entry name" value="Adenine nucleotide alpha hydrolases-like"/>
    <property type="match status" value="2"/>
</dbReference>
<feature type="region of interest" description="Disordered" evidence="4">
    <location>
        <begin position="286"/>
        <end position="317"/>
    </location>
</feature>
<dbReference type="RefSeq" id="WP_405146530.1">
    <property type="nucleotide sequence ID" value="NZ_CP109527.1"/>
</dbReference>
<evidence type="ECO:0000313" key="6">
    <source>
        <dbReference type="EMBL" id="WTY34263.1"/>
    </source>
</evidence>
<accession>A0ABZ1N320</accession>
<keyword evidence="2" id="KW-0547">Nucleotide-binding</keyword>
<evidence type="ECO:0000259" key="5">
    <source>
        <dbReference type="Pfam" id="PF00582"/>
    </source>
</evidence>
<gene>
    <name evidence="6" type="ORF">OG308_23450</name>
</gene>
<proteinExistence type="inferred from homology"/>
<evidence type="ECO:0000256" key="4">
    <source>
        <dbReference type="SAM" id="MobiDB-lite"/>
    </source>
</evidence>
<feature type="compositionally biased region" description="Low complexity" evidence="4">
    <location>
        <begin position="299"/>
        <end position="310"/>
    </location>
</feature>
<feature type="compositionally biased region" description="Polar residues" evidence="4">
    <location>
        <begin position="286"/>
        <end position="298"/>
    </location>
</feature>
<dbReference type="PRINTS" id="PR01438">
    <property type="entry name" value="UNVRSLSTRESS"/>
</dbReference>
<dbReference type="PANTHER" id="PTHR46268:SF27">
    <property type="entry name" value="UNIVERSAL STRESS PROTEIN RV2623"/>
    <property type="match status" value="1"/>
</dbReference>
<dbReference type="PANTHER" id="PTHR46268">
    <property type="entry name" value="STRESS RESPONSE PROTEIN NHAX"/>
    <property type="match status" value="1"/>
</dbReference>
<protein>
    <submittedName>
        <fullName evidence="6">Universal stress protein</fullName>
    </submittedName>
</protein>
<dbReference type="InterPro" id="IPR006015">
    <property type="entry name" value="Universal_stress_UspA"/>
</dbReference>
<organism evidence="6 7">
    <name type="scientific">Nocardia salmonicida</name>
    <dbReference type="NCBI Taxonomy" id="53431"/>
    <lineage>
        <taxon>Bacteria</taxon>
        <taxon>Bacillati</taxon>
        <taxon>Actinomycetota</taxon>
        <taxon>Actinomycetes</taxon>
        <taxon>Mycobacteriales</taxon>
        <taxon>Nocardiaceae</taxon>
        <taxon>Nocardia</taxon>
    </lineage>
</organism>
<dbReference type="InterPro" id="IPR014729">
    <property type="entry name" value="Rossmann-like_a/b/a_fold"/>
</dbReference>
<keyword evidence="3" id="KW-0067">ATP-binding</keyword>
<name>A0ABZ1N320_9NOCA</name>
<sequence>MTAPTTRPVVVGVDGSESASSAVRWAARTAMLRGAPLHAVHAMSSGWDLGDHLGVFTLHHQGFRDAGEEALAAARAAAHAETAPYLLTVRTSLVSPSPISTLRRRARHAQLLVVGARGLGVFERTLLGSVSGALARRPRCPLAVIPGPQPPESRHLPVLVGVDGSPASHRAVEFAIGEASRRGVGLVAISLWNDPHPEPRSTELAETAQRMLTESLAGYPEEFPDVDVTRLVAHDEPAHRLVQESAGAQLIVLGSHSSGLTRVTRRSVCGAVLAVAKVPVVIIGQQSRNRTPHQPENTSARSSERAVAVRRASRPPS</sequence>
<comment type="similarity">
    <text evidence="1">Belongs to the universal stress protein A family.</text>
</comment>
<keyword evidence="7" id="KW-1185">Reference proteome</keyword>
<evidence type="ECO:0000256" key="2">
    <source>
        <dbReference type="ARBA" id="ARBA00022741"/>
    </source>
</evidence>
<evidence type="ECO:0000313" key="7">
    <source>
        <dbReference type="Proteomes" id="UP001621418"/>
    </source>
</evidence>
<dbReference type="EMBL" id="CP109527">
    <property type="protein sequence ID" value="WTY34263.1"/>
    <property type="molecule type" value="Genomic_DNA"/>
</dbReference>
<dbReference type="InterPro" id="IPR006016">
    <property type="entry name" value="UspA"/>
</dbReference>
<feature type="domain" description="UspA" evidence="5">
    <location>
        <begin position="158"/>
        <end position="283"/>
    </location>
</feature>
<reference evidence="6 7" key="1">
    <citation type="submission" date="2022-10" db="EMBL/GenBank/DDBJ databases">
        <title>The complete genomes of actinobacterial strains from the NBC collection.</title>
        <authorList>
            <person name="Joergensen T.S."/>
            <person name="Alvarez Arevalo M."/>
            <person name="Sterndorff E.B."/>
            <person name="Faurdal D."/>
            <person name="Vuksanovic O."/>
            <person name="Mourched A.-S."/>
            <person name="Charusanti P."/>
            <person name="Shaw S."/>
            <person name="Blin K."/>
            <person name="Weber T."/>
        </authorList>
    </citation>
    <scope>NUCLEOTIDE SEQUENCE [LARGE SCALE GENOMIC DNA]</scope>
    <source>
        <strain evidence="6 7">NBC_01413</strain>
    </source>
</reference>